<dbReference type="PROSITE" id="PS51094">
    <property type="entry name" value="PTS_EIIA_TYPE_2"/>
    <property type="match status" value="1"/>
</dbReference>
<protein>
    <submittedName>
        <fullName evidence="2">Putative phosphoenolpyruvate-dependent sugar phosphotransferase system, eiia 2</fullName>
    </submittedName>
</protein>
<keyword evidence="2" id="KW-0670">Pyruvate</keyword>
<dbReference type="AlphaFoldDB" id="F5YC31"/>
<evidence type="ECO:0000313" key="3">
    <source>
        <dbReference type="Proteomes" id="UP000009222"/>
    </source>
</evidence>
<dbReference type="eggNOG" id="COG1762">
    <property type="taxonomic scope" value="Bacteria"/>
</dbReference>
<organism evidence="2 3">
    <name type="scientific">Leadbettera azotonutricia (strain ATCC BAA-888 / DSM 13862 / ZAS-9)</name>
    <name type="common">Treponema azotonutricium</name>
    <dbReference type="NCBI Taxonomy" id="545695"/>
    <lineage>
        <taxon>Bacteria</taxon>
        <taxon>Pseudomonadati</taxon>
        <taxon>Spirochaetota</taxon>
        <taxon>Spirochaetia</taxon>
        <taxon>Spirochaetales</taxon>
        <taxon>Breznakiellaceae</taxon>
        <taxon>Leadbettera</taxon>
    </lineage>
</organism>
<evidence type="ECO:0000259" key="1">
    <source>
        <dbReference type="PROSITE" id="PS51094"/>
    </source>
</evidence>
<dbReference type="OrthoDB" id="95460at2"/>
<dbReference type="HOGENOM" id="CLU_072531_5_0_12"/>
<dbReference type="EMBL" id="CP001841">
    <property type="protein sequence ID" value="AEF82603.1"/>
    <property type="molecule type" value="Genomic_DNA"/>
</dbReference>
<keyword evidence="3" id="KW-1185">Reference proteome</keyword>
<accession>F5YC31</accession>
<dbReference type="GO" id="GO:0016740">
    <property type="term" value="F:transferase activity"/>
    <property type="evidence" value="ECO:0007669"/>
    <property type="project" value="UniProtKB-KW"/>
</dbReference>
<dbReference type="GO" id="GO:0030295">
    <property type="term" value="F:protein kinase activator activity"/>
    <property type="evidence" value="ECO:0007669"/>
    <property type="project" value="TreeGrafter"/>
</dbReference>
<dbReference type="CDD" id="cd00211">
    <property type="entry name" value="PTS_IIA_fru"/>
    <property type="match status" value="1"/>
</dbReference>
<keyword evidence="2" id="KW-0808">Transferase</keyword>
<name>F5YC31_LEAAZ</name>
<dbReference type="InterPro" id="IPR016152">
    <property type="entry name" value="PTrfase/Anion_transptr"/>
</dbReference>
<dbReference type="STRING" id="545695.TREAZ_1767"/>
<dbReference type="Pfam" id="PF00359">
    <property type="entry name" value="PTS_EIIA_2"/>
    <property type="match status" value="1"/>
</dbReference>
<gene>
    <name evidence="2" type="ordered locus">TREAZ_1767</name>
</gene>
<dbReference type="RefSeq" id="WP_015710257.1">
    <property type="nucleotide sequence ID" value="NC_015577.1"/>
</dbReference>
<dbReference type="InterPro" id="IPR051541">
    <property type="entry name" value="PTS_SugarTrans_NitroReg"/>
</dbReference>
<proteinExistence type="predicted"/>
<sequence>MGISENGESFGELIEHGGIYYKVPGANPKEALTALIGFLPRQEAIQNETLLNAVLEREALMSTSIGRGIALPHPRNPAVSKSEDQFAALAFLEHPVDWNALDGRPVDTLILIVSASAKLHLHTLSKITFFCQQDAFLKLLKKRVPKEDIIKFIKDTERDWK</sequence>
<dbReference type="InterPro" id="IPR002178">
    <property type="entry name" value="PTS_EIIA_type-2_dom"/>
</dbReference>
<dbReference type="PANTHER" id="PTHR47738:SF1">
    <property type="entry name" value="NITROGEN REGULATORY PROTEIN"/>
    <property type="match status" value="1"/>
</dbReference>
<dbReference type="InParanoid" id="F5YC31"/>
<dbReference type="Gene3D" id="3.40.930.10">
    <property type="entry name" value="Mannitol-specific EII, Chain A"/>
    <property type="match status" value="1"/>
</dbReference>
<reference evidence="3" key="1">
    <citation type="submission" date="2009-12" db="EMBL/GenBank/DDBJ databases">
        <title>Complete sequence of Treponema azotonutricium strain ZAS-9.</title>
        <authorList>
            <person name="Tetu S.G."/>
            <person name="Matson E."/>
            <person name="Ren Q."/>
            <person name="Seshadri R."/>
            <person name="Elbourne L."/>
            <person name="Hassan K.A."/>
            <person name="Durkin A."/>
            <person name="Radune D."/>
            <person name="Mohamoud Y."/>
            <person name="Shay R."/>
            <person name="Jin S."/>
            <person name="Zhang X."/>
            <person name="Lucey K."/>
            <person name="Ballor N.R."/>
            <person name="Ottesen E."/>
            <person name="Rosenthal R."/>
            <person name="Allen A."/>
            <person name="Leadbetter J.R."/>
            <person name="Paulsen I.T."/>
        </authorList>
    </citation>
    <scope>NUCLEOTIDE SEQUENCE [LARGE SCALE GENOMIC DNA]</scope>
    <source>
        <strain evidence="3">ATCC BAA-888 / DSM 13862 / ZAS-9</strain>
    </source>
</reference>
<dbReference type="PANTHER" id="PTHR47738">
    <property type="entry name" value="PTS SYSTEM FRUCTOSE-LIKE EIIA COMPONENT-RELATED"/>
    <property type="match status" value="1"/>
</dbReference>
<dbReference type="KEGG" id="taz:TREAZ_1767"/>
<dbReference type="Proteomes" id="UP000009222">
    <property type="component" value="Chromosome"/>
</dbReference>
<reference evidence="2 3" key="2">
    <citation type="journal article" date="2011" name="ISME J.">
        <title>RNA-seq reveals cooperative metabolic interactions between two termite-gut spirochete species in co-culture.</title>
        <authorList>
            <person name="Rosenthal A.Z."/>
            <person name="Matson E.G."/>
            <person name="Eldar A."/>
            <person name="Leadbetter J.R."/>
        </authorList>
    </citation>
    <scope>NUCLEOTIDE SEQUENCE [LARGE SCALE GENOMIC DNA]</scope>
    <source>
        <strain evidence="3">ATCC BAA-888 / DSM 13862 / ZAS-9</strain>
    </source>
</reference>
<evidence type="ECO:0000313" key="2">
    <source>
        <dbReference type="EMBL" id="AEF82603.1"/>
    </source>
</evidence>
<feature type="domain" description="PTS EIIA type-2" evidence="1">
    <location>
        <begin position="12"/>
        <end position="156"/>
    </location>
</feature>
<dbReference type="SUPFAM" id="SSF55804">
    <property type="entry name" value="Phoshotransferase/anion transport protein"/>
    <property type="match status" value="1"/>
</dbReference>